<reference evidence="1 2" key="1">
    <citation type="submission" date="2014-03" db="EMBL/GenBank/DDBJ databases">
        <title>Draft Genome Sequences of Four Burkholderia Strains.</title>
        <authorList>
            <person name="Liu X.Y."/>
            <person name="Li C.X."/>
            <person name="Xu J.H."/>
        </authorList>
    </citation>
    <scope>NUCLEOTIDE SEQUENCE [LARGE SCALE GENOMIC DNA]</scope>
    <source>
        <strain evidence="1 2">DSM 50014</strain>
    </source>
</reference>
<organism evidence="1 2">
    <name type="scientific">Caballeronia glathei</name>
    <dbReference type="NCBI Taxonomy" id="60547"/>
    <lineage>
        <taxon>Bacteria</taxon>
        <taxon>Pseudomonadati</taxon>
        <taxon>Pseudomonadota</taxon>
        <taxon>Betaproteobacteria</taxon>
        <taxon>Burkholderiales</taxon>
        <taxon>Burkholderiaceae</taxon>
        <taxon>Caballeronia</taxon>
    </lineage>
</organism>
<dbReference type="AlphaFoldDB" id="A0A069PQU6"/>
<dbReference type="Gene3D" id="3.10.490.10">
    <property type="entry name" value="Gamma-glutamyl cyclotransferase-like"/>
    <property type="match status" value="1"/>
</dbReference>
<evidence type="ECO:0008006" key="3">
    <source>
        <dbReference type="Google" id="ProtNLM"/>
    </source>
</evidence>
<protein>
    <recommendedName>
        <fullName evidence="3">Gamma-glutamylcyclotransferase</fullName>
    </recommendedName>
</protein>
<accession>A0A069PQU6</accession>
<dbReference type="EMBL" id="JFHC01000019">
    <property type="protein sequence ID" value="KDR42229.1"/>
    <property type="molecule type" value="Genomic_DNA"/>
</dbReference>
<name>A0A069PQU6_9BURK</name>
<proteinExistence type="predicted"/>
<evidence type="ECO:0000313" key="2">
    <source>
        <dbReference type="Proteomes" id="UP000027466"/>
    </source>
</evidence>
<dbReference type="InterPro" id="IPR036568">
    <property type="entry name" value="GGCT-like_sf"/>
</dbReference>
<dbReference type="InterPro" id="IPR013024">
    <property type="entry name" value="GGCT-like"/>
</dbReference>
<keyword evidence="2" id="KW-1185">Reference proteome</keyword>
<sequence length="257" mass="28393">MGILALVLFAAHAQGADYWGTQLPNQPTQFIFGYGSLINTASRNSTAGKATAAIPVRVSAAFGYVRSWSDRSPSGFTALGVRRPAGGERAMTINGVLYPVEGNDMSSFDAREKGYVRVEVPRENIEAVSWHPLPQRATVWIYVPKAEGRPPGEGLPLPDAKYPLLESYIDVVVEGGLEYGPEFAREIIETTVDWSPHWLNDRELPRRPWVHDKDAMKIDAMLAELAPCFRERMFPEEYAAASLSAAKKARDACRVGR</sequence>
<dbReference type="CDD" id="cd06661">
    <property type="entry name" value="GGCT_like"/>
    <property type="match status" value="1"/>
</dbReference>
<evidence type="ECO:0000313" key="1">
    <source>
        <dbReference type="EMBL" id="KDR42229.1"/>
    </source>
</evidence>
<dbReference type="Proteomes" id="UP000027466">
    <property type="component" value="Unassembled WGS sequence"/>
</dbReference>
<dbReference type="STRING" id="60547.GCA_000751215_04066"/>
<comment type="caution">
    <text evidence="1">The sequence shown here is derived from an EMBL/GenBank/DDBJ whole genome shotgun (WGS) entry which is preliminary data.</text>
</comment>
<dbReference type="SUPFAM" id="SSF110857">
    <property type="entry name" value="Gamma-glutamyl cyclotransferase-like"/>
    <property type="match status" value="1"/>
</dbReference>
<gene>
    <name evidence="1" type="ORF">BG61_11385</name>
</gene>